<dbReference type="EMBL" id="JBHYTS010000093">
    <property type="protein sequence ID" value="MFE1755515.1"/>
    <property type="molecule type" value="Genomic_DNA"/>
</dbReference>
<name>A0ABW6HFT7_9ACTN</name>
<organism evidence="1 2">
    <name type="scientific">Streptomyces anandii</name>
    <dbReference type="NCBI Taxonomy" id="285454"/>
    <lineage>
        <taxon>Bacteria</taxon>
        <taxon>Bacillati</taxon>
        <taxon>Actinomycetota</taxon>
        <taxon>Actinomycetes</taxon>
        <taxon>Kitasatosporales</taxon>
        <taxon>Streptomycetaceae</taxon>
        <taxon>Streptomyces</taxon>
    </lineage>
</organism>
<comment type="caution">
    <text evidence="1">The sequence shown here is derived from an EMBL/GenBank/DDBJ whole genome shotgun (WGS) entry which is preliminary data.</text>
</comment>
<dbReference type="Proteomes" id="UP001599756">
    <property type="component" value="Unassembled WGS sequence"/>
</dbReference>
<protein>
    <submittedName>
        <fullName evidence="1">Uncharacterized protein</fullName>
    </submittedName>
</protein>
<gene>
    <name evidence="1" type="ORF">ACFW88_34110</name>
</gene>
<sequence>MDEDDADAALRAALDRLAFATRSAAALSSTLDAVEGLRRVCRVLAPGLADWSAAGLVDEDGAAERVWVSHRDPNAALTGLTGPLPPVPETVTGPLSRVLCGAGPLLLSEGGCRPRRRRPIRCGTSRQAFGCGGLGRGTRRWAAFSSASMGPARLRLLRFSQRAGGAADVTAVTAPRDGAHGPAVGVAGGDGEFHARSVPS</sequence>
<accession>A0ABW6HFT7</accession>
<proteinExistence type="predicted"/>
<keyword evidence="2" id="KW-1185">Reference proteome</keyword>
<dbReference type="RefSeq" id="WP_381830458.1">
    <property type="nucleotide sequence ID" value="NZ_JBHYTS010000093.1"/>
</dbReference>
<evidence type="ECO:0000313" key="2">
    <source>
        <dbReference type="Proteomes" id="UP001599756"/>
    </source>
</evidence>
<evidence type="ECO:0000313" key="1">
    <source>
        <dbReference type="EMBL" id="MFE1755515.1"/>
    </source>
</evidence>
<reference evidence="1 2" key="1">
    <citation type="submission" date="2024-09" db="EMBL/GenBank/DDBJ databases">
        <title>The Natural Products Discovery Center: Release of the First 8490 Sequenced Strains for Exploring Actinobacteria Biosynthetic Diversity.</title>
        <authorList>
            <person name="Kalkreuter E."/>
            <person name="Kautsar S.A."/>
            <person name="Yang D."/>
            <person name="Bader C.D."/>
            <person name="Teijaro C.N."/>
            <person name="Fluegel L."/>
            <person name="Davis C.M."/>
            <person name="Simpson J.R."/>
            <person name="Lauterbach L."/>
            <person name="Steele A.D."/>
            <person name="Gui C."/>
            <person name="Meng S."/>
            <person name="Li G."/>
            <person name="Viehrig K."/>
            <person name="Ye F."/>
            <person name="Su P."/>
            <person name="Kiefer A.F."/>
            <person name="Nichols A."/>
            <person name="Cepeda A.J."/>
            <person name="Yan W."/>
            <person name="Fan B."/>
            <person name="Jiang Y."/>
            <person name="Adhikari A."/>
            <person name="Zheng C.-J."/>
            <person name="Schuster L."/>
            <person name="Cowan T.M."/>
            <person name="Smanski M.J."/>
            <person name="Chevrette M.G."/>
            <person name="De Carvalho L.P.S."/>
            <person name="Shen B."/>
        </authorList>
    </citation>
    <scope>NUCLEOTIDE SEQUENCE [LARGE SCALE GENOMIC DNA]</scope>
    <source>
        <strain evidence="1 2">NPDC059500</strain>
    </source>
</reference>